<reference evidence="1" key="1">
    <citation type="submission" date="2018-05" db="EMBL/GenBank/DDBJ databases">
        <authorList>
            <person name="Lanie J.A."/>
            <person name="Ng W.-L."/>
            <person name="Kazmierczak K.M."/>
            <person name="Andrzejewski T.M."/>
            <person name="Davidsen T.M."/>
            <person name="Wayne K.J."/>
            <person name="Tettelin H."/>
            <person name="Glass J.I."/>
            <person name="Rusch D."/>
            <person name="Podicherti R."/>
            <person name="Tsui H.-C.T."/>
            <person name="Winkler M.E."/>
        </authorList>
    </citation>
    <scope>NUCLEOTIDE SEQUENCE</scope>
</reference>
<dbReference type="Pfam" id="PF14054">
    <property type="entry name" value="DUF4249"/>
    <property type="match status" value="1"/>
</dbReference>
<sequence length="363" mass="41486">MKKGLFIFLFLFFFSCIEEDPAVYDEKLVVFSSLTAGFPMGVLGDTCTVSLSADIAEEKDPQSLFVSDAFVTIQAVGEAERDTLFPVPGSPGRYLPRPSVIFEPGKTYRLEVNWGKYTVYGETTVPEKIEFFSPSGETYICGGEERVVDVINTDNFDITWLQQVESFEEILQKIDFTKISTAIYKNERCYVGSFASFPLFFLNFNSEDYNTIQVSSFALEGGKRGLEPFSENSSSDYFDYNRNGIRDSTFVNLIYDTTQLYQLWKDDYLRLENGDPYRINPFQWQVVESPVPMSWLFFNYYGLHLITLSATDEAYYNYYSGDPVAQNQFLLPQGNIVDGYGLFFSRASRGFLVNIARDSTSRF</sequence>
<protein>
    <recommendedName>
        <fullName evidence="2">DUF4249 family protein</fullName>
    </recommendedName>
</protein>
<dbReference type="PROSITE" id="PS51257">
    <property type="entry name" value="PROKAR_LIPOPROTEIN"/>
    <property type="match status" value="1"/>
</dbReference>
<accession>A0A381VXB6</accession>
<organism evidence="1">
    <name type="scientific">marine metagenome</name>
    <dbReference type="NCBI Taxonomy" id="408172"/>
    <lineage>
        <taxon>unclassified sequences</taxon>
        <taxon>metagenomes</taxon>
        <taxon>ecological metagenomes</taxon>
    </lineage>
</organism>
<name>A0A381VXB6_9ZZZZ</name>
<dbReference type="EMBL" id="UINC01010067">
    <property type="protein sequence ID" value="SVA44926.1"/>
    <property type="molecule type" value="Genomic_DNA"/>
</dbReference>
<gene>
    <name evidence="1" type="ORF">METZ01_LOCUS97780</name>
</gene>
<evidence type="ECO:0008006" key="2">
    <source>
        <dbReference type="Google" id="ProtNLM"/>
    </source>
</evidence>
<dbReference type="AlphaFoldDB" id="A0A381VXB6"/>
<proteinExistence type="predicted"/>
<evidence type="ECO:0000313" key="1">
    <source>
        <dbReference type="EMBL" id="SVA44926.1"/>
    </source>
</evidence>
<dbReference type="InterPro" id="IPR025345">
    <property type="entry name" value="DUF4249"/>
</dbReference>